<dbReference type="AlphaFoldDB" id="A0A537JXZ4"/>
<name>A0A537JXZ4_9BACT</name>
<dbReference type="Pfam" id="PF00005">
    <property type="entry name" value="ABC_tran"/>
    <property type="match status" value="1"/>
</dbReference>
<protein>
    <submittedName>
        <fullName evidence="6">ABC transporter ATP-binding protein</fullName>
    </submittedName>
</protein>
<dbReference type="EMBL" id="VBAK01000140">
    <property type="protein sequence ID" value="TMI88413.1"/>
    <property type="molecule type" value="Genomic_DNA"/>
</dbReference>
<dbReference type="InterPro" id="IPR003439">
    <property type="entry name" value="ABC_transporter-like_ATP-bd"/>
</dbReference>
<evidence type="ECO:0000256" key="2">
    <source>
        <dbReference type="ARBA" id="ARBA00022448"/>
    </source>
</evidence>
<comment type="similarity">
    <text evidence="1">Belongs to the ABC transporter superfamily.</text>
</comment>
<evidence type="ECO:0000313" key="7">
    <source>
        <dbReference type="Proteomes" id="UP000318509"/>
    </source>
</evidence>
<evidence type="ECO:0000256" key="3">
    <source>
        <dbReference type="ARBA" id="ARBA00022741"/>
    </source>
</evidence>
<keyword evidence="4 6" id="KW-0067">ATP-binding</keyword>
<keyword evidence="2" id="KW-0813">Transport</keyword>
<dbReference type="PANTHER" id="PTHR42711">
    <property type="entry name" value="ABC TRANSPORTER ATP-BINDING PROTEIN"/>
    <property type="match status" value="1"/>
</dbReference>
<evidence type="ECO:0000313" key="6">
    <source>
        <dbReference type="EMBL" id="TMI88413.1"/>
    </source>
</evidence>
<sequence length="251" mass="27305">MSVIGAGGIAISVEHLTKRFGALVVVDDLSFHVRAGEIVGFLGPNGAGKTTTLAMLLGLLLPTSGRVQVLGLPMPAERQRILARVNFTSPFVSLPGNLTVNENLTVFARLYGIPRARGRIAELLDRFGLAELRGRSTGRLSSGEGTRLGLVKALLNDPEVLFLDEPTASLDPDGAERVRERLREIRAERGTTVFYTSHNMQEVERLSDRILFLHKGRLLAEGPPGDVLRRFARETLEEMFLDIARGGPAAS</sequence>
<dbReference type="Gene3D" id="3.40.50.300">
    <property type="entry name" value="P-loop containing nucleotide triphosphate hydrolases"/>
    <property type="match status" value="1"/>
</dbReference>
<dbReference type="InterPro" id="IPR027417">
    <property type="entry name" value="P-loop_NTPase"/>
</dbReference>
<evidence type="ECO:0000256" key="1">
    <source>
        <dbReference type="ARBA" id="ARBA00005417"/>
    </source>
</evidence>
<dbReference type="GO" id="GO:0005524">
    <property type="term" value="F:ATP binding"/>
    <property type="evidence" value="ECO:0007669"/>
    <property type="project" value="UniProtKB-KW"/>
</dbReference>
<dbReference type="SMART" id="SM00382">
    <property type="entry name" value="AAA"/>
    <property type="match status" value="1"/>
</dbReference>
<dbReference type="GO" id="GO:0016887">
    <property type="term" value="F:ATP hydrolysis activity"/>
    <property type="evidence" value="ECO:0007669"/>
    <property type="project" value="InterPro"/>
</dbReference>
<dbReference type="InterPro" id="IPR050763">
    <property type="entry name" value="ABC_transporter_ATP-binding"/>
</dbReference>
<evidence type="ECO:0000259" key="5">
    <source>
        <dbReference type="PROSITE" id="PS50893"/>
    </source>
</evidence>
<proteinExistence type="inferred from homology"/>
<accession>A0A537JXZ4</accession>
<dbReference type="SUPFAM" id="SSF52540">
    <property type="entry name" value="P-loop containing nucleoside triphosphate hydrolases"/>
    <property type="match status" value="1"/>
</dbReference>
<dbReference type="PANTHER" id="PTHR42711:SF5">
    <property type="entry name" value="ABC TRANSPORTER ATP-BINDING PROTEIN NATA"/>
    <property type="match status" value="1"/>
</dbReference>
<organism evidence="6 7">
    <name type="scientific">Candidatus Segetimicrobium genomatis</name>
    <dbReference type="NCBI Taxonomy" id="2569760"/>
    <lineage>
        <taxon>Bacteria</taxon>
        <taxon>Bacillati</taxon>
        <taxon>Candidatus Sysuimicrobiota</taxon>
        <taxon>Candidatus Sysuimicrobiia</taxon>
        <taxon>Candidatus Sysuimicrobiales</taxon>
        <taxon>Candidatus Segetimicrobiaceae</taxon>
        <taxon>Candidatus Segetimicrobium</taxon>
    </lineage>
</organism>
<keyword evidence="3" id="KW-0547">Nucleotide-binding</keyword>
<dbReference type="InterPro" id="IPR003593">
    <property type="entry name" value="AAA+_ATPase"/>
</dbReference>
<reference evidence="6 7" key="1">
    <citation type="journal article" date="2019" name="Nat. Microbiol.">
        <title>Mediterranean grassland soil C-N compound turnover is dependent on rainfall and depth, and is mediated by genomically divergent microorganisms.</title>
        <authorList>
            <person name="Diamond S."/>
            <person name="Andeer P.F."/>
            <person name="Li Z."/>
            <person name="Crits-Christoph A."/>
            <person name="Burstein D."/>
            <person name="Anantharaman K."/>
            <person name="Lane K.R."/>
            <person name="Thomas B.C."/>
            <person name="Pan C."/>
            <person name="Northen T.R."/>
            <person name="Banfield J.F."/>
        </authorList>
    </citation>
    <scope>NUCLEOTIDE SEQUENCE [LARGE SCALE GENOMIC DNA]</scope>
    <source>
        <strain evidence="6">NP_3</strain>
    </source>
</reference>
<comment type="caution">
    <text evidence="6">The sequence shown here is derived from an EMBL/GenBank/DDBJ whole genome shotgun (WGS) entry which is preliminary data.</text>
</comment>
<dbReference type="Proteomes" id="UP000318509">
    <property type="component" value="Unassembled WGS sequence"/>
</dbReference>
<evidence type="ECO:0000256" key="4">
    <source>
        <dbReference type="ARBA" id="ARBA00022840"/>
    </source>
</evidence>
<gene>
    <name evidence="6" type="ORF">E6H00_12720</name>
</gene>
<feature type="domain" description="ABC transporter" evidence="5">
    <location>
        <begin position="11"/>
        <end position="240"/>
    </location>
</feature>
<dbReference type="PROSITE" id="PS50893">
    <property type="entry name" value="ABC_TRANSPORTER_2"/>
    <property type="match status" value="1"/>
</dbReference>